<keyword evidence="1" id="KW-0732">Signal</keyword>
<dbReference type="Pfam" id="PF07589">
    <property type="entry name" value="PEP-CTERM"/>
    <property type="match status" value="1"/>
</dbReference>
<gene>
    <name evidence="3" type="ORF">GTP46_27705</name>
</gene>
<protein>
    <submittedName>
        <fullName evidence="3">Choice-of-anchor E domain-containing protein</fullName>
    </submittedName>
</protein>
<accession>A0A6L8KJM7</accession>
<sequence>MKKVAIALAAAGLFGATGAAQADVVSFTASKAQTLTAWNEVLSLGKFNSDLGTLNSITFELGGIVTGSGRAESLDAAASVVTLSLSSLLKLSRPDGSTIVVTNPVFSNSYNLMAFDGAIDFAGTSGVVTGPVQSSHSESFTSSMNSDFALFSQAGGGNISLKLGATGLSNGSGAGNLLSQFNTSAAGSVKVTYDYTVPAPVPEPETYAMLIGGLGLLGLIRRRAAKKTA</sequence>
<organism evidence="3 4">
    <name type="scientific">Duganella flavida</name>
    <dbReference type="NCBI Taxonomy" id="2692175"/>
    <lineage>
        <taxon>Bacteria</taxon>
        <taxon>Pseudomonadati</taxon>
        <taxon>Pseudomonadota</taxon>
        <taxon>Betaproteobacteria</taxon>
        <taxon>Burkholderiales</taxon>
        <taxon>Oxalobacteraceae</taxon>
        <taxon>Telluria group</taxon>
        <taxon>Duganella</taxon>
    </lineage>
</organism>
<proteinExistence type="predicted"/>
<dbReference type="AlphaFoldDB" id="A0A6L8KJM7"/>
<feature type="domain" description="Ice-binding protein C-terminal" evidence="2">
    <location>
        <begin position="200"/>
        <end position="223"/>
    </location>
</feature>
<comment type="caution">
    <text evidence="3">The sequence shown here is derived from an EMBL/GenBank/DDBJ whole genome shotgun (WGS) entry which is preliminary data.</text>
</comment>
<evidence type="ECO:0000313" key="3">
    <source>
        <dbReference type="EMBL" id="MYM26418.1"/>
    </source>
</evidence>
<dbReference type="NCBIfam" id="NF033208">
    <property type="entry name" value="choice_anch_E"/>
    <property type="match status" value="1"/>
</dbReference>
<evidence type="ECO:0000256" key="1">
    <source>
        <dbReference type="SAM" id="SignalP"/>
    </source>
</evidence>
<dbReference type="NCBIfam" id="TIGR02595">
    <property type="entry name" value="PEP_CTERM"/>
    <property type="match status" value="1"/>
</dbReference>
<feature type="chain" id="PRO_5026736038" evidence="1">
    <location>
        <begin position="23"/>
        <end position="229"/>
    </location>
</feature>
<dbReference type="RefSeq" id="WP_161009851.1">
    <property type="nucleotide sequence ID" value="NZ_WWCN01000026.1"/>
</dbReference>
<reference evidence="3 4" key="1">
    <citation type="submission" date="2019-12" db="EMBL/GenBank/DDBJ databases">
        <title>Novel species isolated from a subtropical stream in China.</title>
        <authorList>
            <person name="Lu H."/>
        </authorList>
    </citation>
    <scope>NUCLEOTIDE SEQUENCE [LARGE SCALE GENOMIC DNA]</scope>
    <source>
        <strain evidence="3 4">FT135W</strain>
    </source>
</reference>
<evidence type="ECO:0000313" key="4">
    <source>
        <dbReference type="Proteomes" id="UP000479335"/>
    </source>
</evidence>
<dbReference type="InterPro" id="IPR013424">
    <property type="entry name" value="Ice-binding_C"/>
</dbReference>
<dbReference type="Proteomes" id="UP000479335">
    <property type="component" value="Unassembled WGS sequence"/>
</dbReference>
<keyword evidence="4" id="KW-1185">Reference proteome</keyword>
<name>A0A6L8KJM7_9BURK</name>
<feature type="signal peptide" evidence="1">
    <location>
        <begin position="1"/>
        <end position="22"/>
    </location>
</feature>
<evidence type="ECO:0000259" key="2">
    <source>
        <dbReference type="Pfam" id="PF07589"/>
    </source>
</evidence>
<dbReference type="EMBL" id="WWCN01000026">
    <property type="protein sequence ID" value="MYM26418.1"/>
    <property type="molecule type" value="Genomic_DNA"/>
</dbReference>